<accession>A0ABQ9V1E5</accession>
<dbReference type="Proteomes" id="UP001266305">
    <property type="component" value="Unassembled WGS sequence"/>
</dbReference>
<dbReference type="EMBL" id="JASSZA010000009">
    <property type="protein sequence ID" value="KAK2102910.1"/>
    <property type="molecule type" value="Genomic_DNA"/>
</dbReference>
<keyword evidence="3" id="KW-1185">Reference proteome</keyword>
<feature type="chain" id="PRO_5045986365" evidence="1">
    <location>
        <begin position="21"/>
        <end position="132"/>
    </location>
</feature>
<feature type="signal peptide" evidence="1">
    <location>
        <begin position="1"/>
        <end position="20"/>
    </location>
</feature>
<keyword evidence="1" id="KW-0732">Signal</keyword>
<evidence type="ECO:0000256" key="1">
    <source>
        <dbReference type="SAM" id="SignalP"/>
    </source>
</evidence>
<comment type="caution">
    <text evidence="2">The sequence shown here is derived from an EMBL/GenBank/DDBJ whole genome shotgun (WGS) entry which is preliminary data.</text>
</comment>
<organism evidence="2 3">
    <name type="scientific">Saguinus oedipus</name>
    <name type="common">Cotton-top tamarin</name>
    <name type="synonym">Oedipomidas oedipus</name>
    <dbReference type="NCBI Taxonomy" id="9490"/>
    <lineage>
        <taxon>Eukaryota</taxon>
        <taxon>Metazoa</taxon>
        <taxon>Chordata</taxon>
        <taxon>Craniata</taxon>
        <taxon>Vertebrata</taxon>
        <taxon>Euteleostomi</taxon>
        <taxon>Mammalia</taxon>
        <taxon>Eutheria</taxon>
        <taxon>Euarchontoglires</taxon>
        <taxon>Primates</taxon>
        <taxon>Haplorrhini</taxon>
        <taxon>Platyrrhini</taxon>
        <taxon>Cebidae</taxon>
        <taxon>Callitrichinae</taxon>
        <taxon>Saguinus</taxon>
    </lineage>
</organism>
<name>A0ABQ9V1E5_SAGOE</name>
<proteinExistence type="predicted"/>
<reference evidence="2 3" key="1">
    <citation type="submission" date="2023-05" db="EMBL/GenBank/DDBJ databases">
        <title>B98-5 Cell Line De Novo Hybrid Assembly: An Optical Mapping Approach.</title>
        <authorList>
            <person name="Kananen K."/>
            <person name="Auerbach J.A."/>
            <person name="Kautto E."/>
            <person name="Blachly J.S."/>
        </authorList>
    </citation>
    <scope>NUCLEOTIDE SEQUENCE [LARGE SCALE GENOMIC DNA]</scope>
    <source>
        <strain evidence="2">B95-8</strain>
        <tissue evidence="2">Cell line</tissue>
    </source>
</reference>
<gene>
    <name evidence="2" type="ORF">P7K49_020577</name>
</gene>
<protein>
    <submittedName>
        <fullName evidence="2">Uncharacterized protein</fullName>
    </submittedName>
</protein>
<evidence type="ECO:0000313" key="3">
    <source>
        <dbReference type="Proteomes" id="UP001266305"/>
    </source>
</evidence>
<evidence type="ECO:0000313" key="2">
    <source>
        <dbReference type="EMBL" id="KAK2102910.1"/>
    </source>
</evidence>
<sequence>MIIGWAWILHPLLELDQGLAEPGHAVRVKRLFSSSEKDQGVSIRNRKEGSCGEPVATLYTLDGSSHEALLEDTEWVHTCPVSALRCSPGQAPPQSPDADGKRSRHFAVWMGRKFQDAKHLLSICSYARSFGD</sequence>